<reference evidence="1" key="1">
    <citation type="submission" date="2022-07" db="EMBL/GenBank/DDBJ databases">
        <title>Phylogenomic reconstructions and comparative analyses of Kickxellomycotina fungi.</title>
        <authorList>
            <person name="Reynolds N.K."/>
            <person name="Stajich J.E."/>
            <person name="Barry K."/>
            <person name="Grigoriev I.V."/>
            <person name="Crous P."/>
            <person name="Smith M.E."/>
        </authorList>
    </citation>
    <scope>NUCLEOTIDE SEQUENCE</scope>
    <source>
        <strain evidence="1">NBRC 105414</strain>
    </source>
</reference>
<gene>
    <name evidence="1" type="primary">RNASEH2C</name>
    <name evidence="1" type="ORF">H4R18_002637</name>
</gene>
<keyword evidence="2" id="KW-1185">Reference proteome</keyword>
<dbReference type="OrthoDB" id="6222486at2759"/>
<dbReference type="Gene3D" id="2.40.128.680">
    <property type="match status" value="1"/>
</dbReference>
<evidence type="ECO:0000313" key="1">
    <source>
        <dbReference type="EMBL" id="KAJ2781828.1"/>
    </source>
</evidence>
<accession>A0A9W8HE41</accession>
<dbReference type="GO" id="GO:0006401">
    <property type="term" value="P:RNA catabolic process"/>
    <property type="evidence" value="ECO:0007669"/>
    <property type="project" value="InterPro"/>
</dbReference>
<proteinExistence type="predicted"/>
<evidence type="ECO:0000313" key="2">
    <source>
        <dbReference type="Proteomes" id="UP001140217"/>
    </source>
</evidence>
<comment type="caution">
    <text evidence="1">The sequence shown here is derived from an EMBL/GenBank/DDBJ whole genome shotgun (WGS) entry which is preliminary data.</text>
</comment>
<protein>
    <submittedName>
        <fullName evidence="1">Ribonuclease H2 subunit C</fullName>
    </submittedName>
</protein>
<dbReference type="GO" id="GO:0032299">
    <property type="term" value="C:ribonuclease H2 complex"/>
    <property type="evidence" value="ECO:0007669"/>
    <property type="project" value="InterPro"/>
</dbReference>
<dbReference type="EMBL" id="JANBUL010000091">
    <property type="protein sequence ID" value="KAJ2781828.1"/>
    <property type="molecule type" value="Genomic_DNA"/>
</dbReference>
<dbReference type="PANTHER" id="PTHR47204">
    <property type="entry name" value="OS02G0168900 PROTEIN"/>
    <property type="match status" value="1"/>
</dbReference>
<dbReference type="PANTHER" id="PTHR47204:SF1">
    <property type="entry name" value="RIBONUCLEASE H2 SUBUNIT C"/>
    <property type="match status" value="1"/>
</dbReference>
<dbReference type="Proteomes" id="UP001140217">
    <property type="component" value="Unassembled WGS sequence"/>
</dbReference>
<sequence>MADAGHDGGHAAVALRDAPAAQLHLLPCAIDYSGPAKTAAYFLPEAQADGTYDAAFRGRQLRGIRVALPSGYTGHVLVEAAAAPAAAGGAFDDGACEAPEQLALVSAETFAAVTVWEHDRPPLPADDEFVRALAWADVAAGIHADCSEPGA</sequence>
<dbReference type="Pfam" id="PF08615">
    <property type="entry name" value="RNase_H2_suC"/>
    <property type="match status" value="1"/>
</dbReference>
<dbReference type="InterPro" id="IPR013924">
    <property type="entry name" value="RNase_H2_suC"/>
</dbReference>
<name>A0A9W8HE41_9FUNG</name>
<dbReference type="AlphaFoldDB" id="A0A9W8HE41"/>
<dbReference type="CDD" id="cd09271">
    <property type="entry name" value="RNase_H2-C"/>
    <property type="match status" value="1"/>
</dbReference>
<organism evidence="1 2">
    <name type="scientific">Coemansia javaensis</name>
    <dbReference type="NCBI Taxonomy" id="2761396"/>
    <lineage>
        <taxon>Eukaryota</taxon>
        <taxon>Fungi</taxon>
        <taxon>Fungi incertae sedis</taxon>
        <taxon>Zoopagomycota</taxon>
        <taxon>Kickxellomycotina</taxon>
        <taxon>Kickxellomycetes</taxon>
        <taxon>Kickxellales</taxon>
        <taxon>Kickxellaceae</taxon>
        <taxon>Coemansia</taxon>
    </lineage>
</organism>